<keyword evidence="4" id="KW-0812">Transmembrane</keyword>
<feature type="coiled-coil region" evidence="3">
    <location>
        <begin position="325"/>
        <end position="352"/>
    </location>
</feature>
<dbReference type="InterPro" id="IPR020568">
    <property type="entry name" value="Ribosomal_Su5_D2-typ_SF"/>
</dbReference>
<keyword evidence="2" id="KW-0720">Serine protease</keyword>
<proteinExistence type="inferred from homology"/>
<evidence type="ECO:0000313" key="7">
    <source>
        <dbReference type="EMBL" id="KYC56006.1"/>
    </source>
</evidence>
<keyword evidence="2" id="KW-0378">Hydrolase</keyword>
<keyword evidence="4" id="KW-0472">Membrane</keyword>
<comment type="subcellular location">
    <subcellularLocation>
        <location evidence="1">Endomembrane system</location>
        <topology evidence="1">Multi-pass membrane protein</topology>
    </subcellularLocation>
</comment>
<gene>
    <name evidence="6" type="ORF">AN188_01493</name>
    <name evidence="7" type="ORF">APG09_01506</name>
</gene>
<dbReference type="Pfam" id="PF05362">
    <property type="entry name" value="Lon_C"/>
    <property type="match status" value="1"/>
</dbReference>
<keyword evidence="2 6" id="KW-0645">Protease</keyword>
<dbReference type="PROSITE" id="PS51786">
    <property type="entry name" value="LON_PROTEOLYTIC"/>
    <property type="match status" value="1"/>
</dbReference>
<organism evidence="6 8">
    <name type="scientific">Candidatus Methanofastidiosum methylothiophilum</name>
    <dbReference type="NCBI Taxonomy" id="1705564"/>
    <lineage>
        <taxon>Archaea</taxon>
        <taxon>Methanobacteriati</taxon>
        <taxon>Methanobacteriota</taxon>
        <taxon>Stenosarchaea group</taxon>
        <taxon>Candidatus Methanofastidiosia</taxon>
        <taxon>Candidatus Methanofastidiosales</taxon>
        <taxon>Candidatus Methanofastidiosaceae</taxon>
        <taxon>Candidatus Methanofastidiosum</taxon>
    </lineage>
</organism>
<accession>A0A150JFI9</accession>
<dbReference type="EMBL" id="LNJE01000027">
    <property type="protein sequence ID" value="KYC56006.1"/>
    <property type="molecule type" value="Genomic_DNA"/>
</dbReference>
<feature type="active site" evidence="2">
    <location>
        <position position="158"/>
    </location>
</feature>
<dbReference type="GO" id="GO:0012505">
    <property type="term" value="C:endomembrane system"/>
    <property type="evidence" value="ECO:0007669"/>
    <property type="project" value="UniProtKB-SubCell"/>
</dbReference>
<comment type="caution">
    <text evidence="6">The sequence shown here is derived from an EMBL/GenBank/DDBJ whole genome shotgun (WGS) entry which is preliminary data.</text>
</comment>
<dbReference type="InterPro" id="IPR014721">
    <property type="entry name" value="Ribsml_uS5_D2-typ_fold_subgr"/>
</dbReference>
<evidence type="ECO:0000259" key="5">
    <source>
        <dbReference type="PROSITE" id="PS51786"/>
    </source>
</evidence>
<dbReference type="GO" id="GO:0030163">
    <property type="term" value="P:protein catabolic process"/>
    <property type="evidence" value="ECO:0007669"/>
    <property type="project" value="InterPro"/>
</dbReference>
<protein>
    <submittedName>
        <fullName evidence="6">DNA-binding ATP-dependent protease La</fullName>
    </submittedName>
</protein>
<dbReference type="GO" id="GO:0005524">
    <property type="term" value="F:ATP binding"/>
    <property type="evidence" value="ECO:0007669"/>
    <property type="project" value="InterPro"/>
</dbReference>
<dbReference type="PATRIC" id="fig|1706433.3.peg.1515"/>
<dbReference type="PRINTS" id="PR00830">
    <property type="entry name" value="ENDOLAPTASE"/>
</dbReference>
<dbReference type="SUPFAM" id="SSF54211">
    <property type="entry name" value="Ribosomal protein S5 domain 2-like"/>
    <property type="match status" value="1"/>
</dbReference>
<comment type="similarity">
    <text evidence="2">Belongs to the peptidase S16 family.</text>
</comment>
<name>A0A150J7Z2_9EURY</name>
<dbReference type="AlphaFoldDB" id="A0A150J7Z2"/>
<dbReference type="EMBL" id="LNJB01000029">
    <property type="protein sequence ID" value="KYC53208.1"/>
    <property type="molecule type" value="Genomic_DNA"/>
</dbReference>
<accession>A0A150J7Z2</accession>
<feature type="transmembrane region" description="Helical" evidence="4">
    <location>
        <begin position="594"/>
        <end position="615"/>
    </location>
</feature>
<evidence type="ECO:0000313" key="6">
    <source>
        <dbReference type="EMBL" id="KYC53208.1"/>
    </source>
</evidence>
<dbReference type="Proteomes" id="UP000092420">
    <property type="component" value="Unassembled WGS sequence"/>
</dbReference>
<dbReference type="PANTHER" id="PTHR10046">
    <property type="entry name" value="ATP DEPENDENT LON PROTEASE FAMILY MEMBER"/>
    <property type="match status" value="1"/>
</dbReference>
<dbReference type="GO" id="GO:0004252">
    <property type="term" value="F:serine-type endopeptidase activity"/>
    <property type="evidence" value="ECO:0007669"/>
    <property type="project" value="UniProtKB-UniRule"/>
</dbReference>
<keyword evidence="3" id="KW-0175">Coiled coil</keyword>
<dbReference type="InterPro" id="IPR027065">
    <property type="entry name" value="Lon_Prtase"/>
</dbReference>
<accession>A0A150JI89</accession>
<dbReference type="PATRIC" id="fig|1706435.3.peg.1518"/>
<feature type="domain" description="Lon proteolytic" evidence="5">
    <location>
        <begin position="58"/>
        <end position="220"/>
    </location>
</feature>
<dbReference type="InterPro" id="IPR008269">
    <property type="entry name" value="Lon_proteolytic"/>
</dbReference>
<feature type="active site" evidence="2">
    <location>
        <position position="115"/>
    </location>
</feature>
<dbReference type="Gene3D" id="3.30.230.10">
    <property type="match status" value="1"/>
</dbReference>
<dbReference type="GO" id="GO:0003677">
    <property type="term" value="F:DNA binding"/>
    <property type="evidence" value="ECO:0007669"/>
    <property type="project" value="UniProtKB-KW"/>
</dbReference>
<evidence type="ECO:0000313" key="8">
    <source>
        <dbReference type="Proteomes" id="UP000092420"/>
    </source>
</evidence>
<evidence type="ECO:0000256" key="1">
    <source>
        <dbReference type="ARBA" id="ARBA00004127"/>
    </source>
</evidence>
<keyword evidence="4" id="KW-1133">Transmembrane helix</keyword>
<reference evidence="6 8" key="1">
    <citation type="journal article" date="2016" name="ISME J.">
        <title>Chasing the elusive Euryarchaeota class WSA2: genomes reveal a uniquely fastidious methyl-reducing methanogen.</title>
        <authorList>
            <person name="Nobu M.K."/>
            <person name="Narihiro T."/>
            <person name="Kuroda K."/>
            <person name="Mei R."/>
            <person name="Liu W.T."/>
        </authorList>
    </citation>
    <scope>NUCLEOTIDE SEQUENCE [LARGE SCALE GENOMIC DNA]</scope>
    <source>
        <strain evidence="6">ADurb1013_Bin02101</strain>
        <strain evidence="7">ADurb1213_Bin02801</strain>
    </source>
</reference>
<evidence type="ECO:0000256" key="2">
    <source>
        <dbReference type="PROSITE-ProRule" id="PRU01122"/>
    </source>
</evidence>
<evidence type="ECO:0000256" key="3">
    <source>
        <dbReference type="SAM" id="Coils"/>
    </source>
</evidence>
<keyword evidence="6" id="KW-0238">DNA-binding</keyword>
<dbReference type="GO" id="GO:0004176">
    <property type="term" value="F:ATP-dependent peptidase activity"/>
    <property type="evidence" value="ECO:0007669"/>
    <property type="project" value="UniProtKB-UniRule"/>
</dbReference>
<evidence type="ECO:0000256" key="4">
    <source>
        <dbReference type="SAM" id="Phobius"/>
    </source>
</evidence>
<sequence length="622" mass="68961">MNKKILAIFLLSILFTGFLPALLSQNEDGKSITIKVPAVKRVESGLEGAVFDATVFTKPGSGRVFVDTWPLSELDTQASCRFASVVASDILKVPHSRYDYFYTIRADSPVIGGPSAGAALTIATIASIKKLDIDPHVMMTGMINPDGTVGPVGGILEKIMGANAKGIKVFLIPSGQSVIQIIEEGKIDTVNVIEHAKSRWGITVIEVDDAIDALWYFTGYKIKEEKPPSKVIVNTDFIKEKALSEFVVVEKLSKNTSHKLDSETIGYREYQTFNEFLKRANSNIDTAKNNLSKKRYYSAMSNTFNAKIQLNYISDSIDVLVNKDSNIVKNKIEAAQKELDEANELISTESLSIRGITSFECLAASEKRAIEAENLIADAWKNFYNQKYYDAVYYADFALERAKTAKLWMDISKENSKGESIIDESQIKYNASQRIEDARLSLIYAQTLIGKNTLLTQSSELLTAAENEYEKGKYAAAIFDAIDSKVRSSVSIELWSSGEDVIKQRLERAKEQAGGAIYLARKAGGEPLMAESYYEYASTFEDSDKINSIILYKYAKGVAFALRFLEPIEEISTPQDGAVIEKTSTIVAKKSYNYVAYFIGGLLIGLIIGGIAVFYTKREIYR</sequence>
<dbReference type="GO" id="GO:0006508">
    <property type="term" value="P:proteolysis"/>
    <property type="evidence" value="ECO:0007669"/>
    <property type="project" value="UniProtKB-KW"/>
</dbReference>